<keyword evidence="5" id="KW-0949">S-adenosyl-L-methionine</keyword>
<dbReference type="Pfam" id="PF00590">
    <property type="entry name" value="TP_methylase"/>
    <property type="match status" value="1"/>
</dbReference>
<dbReference type="SUPFAM" id="SSF53790">
    <property type="entry name" value="Tetrapyrrole methylase"/>
    <property type="match status" value="1"/>
</dbReference>
<keyword evidence="4" id="KW-0808">Transferase</keyword>
<keyword evidence="2" id="KW-0698">rRNA processing</keyword>
<organism evidence="7 8">
    <name type="scientific">Pseudopedobacter saltans (strain ATCC 51119 / DSM 12145 / JCM 21818 / CCUG 39354 / LMG 10337 / NBRC 100064 / NCIMB 13643)</name>
    <name type="common">Pedobacter saltans</name>
    <dbReference type="NCBI Taxonomy" id="762903"/>
    <lineage>
        <taxon>Bacteria</taxon>
        <taxon>Pseudomonadati</taxon>
        <taxon>Bacteroidota</taxon>
        <taxon>Sphingobacteriia</taxon>
        <taxon>Sphingobacteriales</taxon>
        <taxon>Sphingobacteriaceae</taxon>
        <taxon>Pseudopedobacter</taxon>
    </lineage>
</organism>
<dbReference type="KEGG" id="psn:Pedsa_2740"/>
<keyword evidence="1" id="KW-0963">Cytoplasm</keyword>
<dbReference type="HOGENOM" id="CLU_044779_4_1_10"/>
<reference evidence="8" key="2">
    <citation type="submission" date="2011-02" db="EMBL/GenBank/DDBJ databases">
        <title>The complete genome of Pedobacter saltans DSM 12145.</title>
        <authorList>
            <consortium name="US DOE Joint Genome Institute (JGI-PGF)"/>
            <person name="Lucas S."/>
            <person name="Copeland A."/>
            <person name="Lapidus A."/>
            <person name="Bruce D."/>
            <person name="Goodwin L."/>
            <person name="Pitluck S."/>
            <person name="Kyrpides N."/>
            <person name="Mavromatis K."/>
            <person name="Pagani I."/>
            <person name="Ivanova N."/>
            <person name="Ovchinnikova G."/>
            <person name="Lu M."/>
            <person name="Detter J.C."/>
            <person name="Han C."/>
            <person name="Land M."/>
            <person name="Hauser L."/>
            <person name="Markowitz V."/>
            <person name="Cheng J.-F."/>
            <person name="Hugenholtz P."/>
            <person name="Woyke T."/>
            <person name="Wu D."/>
            <person name="Tindall B."/>
            <person name="Pomrenke H.G."/>
            <person name="Brambilla E."/>
            <person name="Klenk H.-P."/>
            <person name="Eisen J.A."/>
        </authorList>
    </citation>
    <scope>NUCLEOTIDE SEQUENCE [LARGE SCALE GENOMIC DNA]</scope>
    <source>
        <strain evidence="8">ATCC 51119 / DSM 12145 / JCM 21818 / LMG 10337 / NBRC 100064 / NCIMB 13643</strain>
    </source>
</reference>
<keyword evidence="3 7" id="KW-0489">Methyltransferase</keyword>
<dbReference type="Proteomes" id="UP000000310">
    <property type="component" value="Chromosome"/>
</dbReference>
<evidence type="ECO:0000256" key="4">
    <source>
        <dbReference type="ARBA" id="ARBA00022679"/>
    </source>
</evidence>
<dbReference type="EMBL" id="CP002545">
    <property type="protein sequence ID" value="ADY53281.1"/>
    <property type="molecule type" value="Genomic_DNA"/>
</dbReference>
<dbReference type="InterPro" id="IPR014776">
    <property type="entry name" value="4pyrrole_Mease_sub2"/>
</dbReference>
<dbReference type="Gene3D" id="3.30.950.10">
    <property type="entry name" value="Methyltransferase, Cobalt-precorrin-4 Transmethylase, Domain 2"/>
    <property type="match status" value="1"/>
</dbReference>
<dbReference type="PIRSF" id="PIRSF005917">
    <property type="entry name" value="MTase_YraL"/>
    <property type="match status" value="1"/>
</dbReference>
<dbReference type="GO" id="GO:0006364">
    <property type="term" value="P:rRNA processing"/>
    <property type="evidence" value="ECO:0007669"/>
    <property type="project" value="UniProtKB-KW"/>
</dbReference>
<evidence type="ECO:0000313" key="8">
    <source>
        <dbReference type="Proteomes" id="UP000000310"/>
    </source>
</evidence>
<protein>
    <submittedName>
        <fullName evidence="7">Uroporphyrin-III C/tetrapyrrole (Corrin/Porphyrin) methyltransferase</fullName>
    </submittedName>
</protein>
<evidence type="ECO:0000256" key="3">
    <source>
        <dbReference type="ARBA" id="ARBA00022603"/>
    </source>
</evidence>
<evidence type="ECO:0000256" key="2">
    <source>
        <dbReference type="ARBA" id="ARBA00022552"/>
    </source>
</evidence>
<evidence type="ECO:0000313" key="7">
    <source>
        <dbReference type="EMBL" id="ADY53281.1"/>
    </source>
</evidence>
<dbReference type="AlphaFoldDB" id="F0S718"/>
<reference evidence="7 8" key="1">
    <citation type="journal article" date="2011" name="Stand. Genomic Sci.">
        <title>Complete genome sequence of the gliding, heparinolytic Pedobacter saltans type strain (113).</title>
        <authorList>
            <person name="Liolios K."/>
            <person name="Sikorski J."/>
            <person name="Lu M."/>
            <person name="Nolan M."/>
            <person name="Lapidus A."/>
            <person name="Lucas S."/>
            <person name="Hammon N."/>
            <person name="Deshpande S."/>
            <person name="Cheng J.F."/>
            <person name="Tapia R."/>
            <person name="Han C."/>
            <person name="Goodwin L."/>
            <person name="Pitluck S."/>
            <person name="Huntemann M."/>
            <person name="Ivanova N."/>
            <person name="Pagani I."/>
            <person name="Mavromatis K."/>
            <person name="Ovchinikova G."/>
            <person name="Pati A."/>
            <person name="Chen A."/>
            <person name="Palaniappan K."/>
            <person name="Land M."/>
            <person name="Hauser L."/>
            <person name="Brambilla E.M."/>
            <person name="Kotsyurbenko O."/>
            <person name="Rohde M."/>
            <person name="Tindall B.J."/>
            <person name="Abt B."/>
            <person name="Goker M."/>
            <person name="Detter J.C."/>
            <person name="Woyke T."/>
            <person name="Bristow J."/>
            <person name="Eisen J.A."/>
            <person name="Markowitz V."/>
            <person name="Hugenholtz P."/>
            <person name="Klenk H.P."/>
            <person name="Kyrpides N.C."/>
        </authorList>
    </citation>
    <scope>NUCLEOTIDE SEQUENCE [LARGE SCALE GENOMIC DNA]</scope>
    <source>
        <strain evidence="8">ATCC 51119 / DSM 12145 / JCM 21818 / LMG 10337 / NBRC 100064 / NCIMB 13643</strain>
    </source>
</reference>
<dbReference type="GO" id="GO:0032259">
    <property type="term" value="P:methylation"/>
    <property type="evidence" value="ECO:0007669"/>
    <property type="project" value="UniProtKB-KW"/>
</dbReference>
<accession>F0S718</accession>
<dbReference type="STRING" id="762903.Pedsa_2740"/>
<dbReference type="InterPro" id="IPR008189">
    <property type="entry name" value="rRNA_ssu_MeTfrase_I"/>
</dbReference>
<sequence length="256" mass="28577">MVILIIFIGEINRNDVICKMDKGILYLIPVVMAENAVNKSLTPYLVDTINAITEYIVENEKTARKCLKDAGLKTPQKDLLIHDYGKHQRSQGLNKFFKGLEQGRNVGLMSEAGCPGIADPGADIIAEAHRRGIKVVPLVGPSSIILALMGSGFNGQSFAFNGYLPIDKGGRTKKVKELESLSERLDQTQIFIETPFRNNQLLEELLRSCKRDTMLCIACDLTAESELISTKTIQDWAKSKPDLHKKPTIFLIYRKK</sequence>
<evidence type="ECO:0000256" key="1">
    <source>
        <dbReference type="ARBA" id="ARBA00022490"/>
    </source>
</evidence>
<dbReference type="InterPro" id="IPR035996">
    <property type="entry name" value="4pyrrol_Methylase_sf"/>
</dbReference>
<name>F0S718_PSESL</name>
<dbReference type="Gene3D" id="3.40.1010.10">
    <property type="entry name" value="Cobalt-precorrin-4 Transmethylase, Domain 1"/>
    <property type="match status" value="1"/>
</dbReference>
<dbReference type="GO" id="GO:0008168">
    <property type="term" value="F:methyltransferase activity"/>
    <property type="evidence" value="ECO:0007669"/>
    <property type="project" value="UniProtKB-KW"/>
</dbReference>
<dbReference type="CDD" id="cd11649">
    <property type="entry name" value="RsmI_like"/>
    <property type="match status" value="1"/>
</dbReference>
<dbReference type="eggNOG" id="COG0313">
    <property type="taxonomic scope" value="Bacteria"/>
</dbReference>
<dbReference type="PANTHER" id="PTHR46111">
    <property type="entry name" value="RIBOSOMAL RNA SMALL SUBUNIT METHYLTRANSFERASE I"/>
    <property type="match status" value="1"/>
</dbReference>
<dbReference type="InterPro" id="IPR014777">
    <property type="entry name" value="4pyrrole_Mease_sub1"/>
</dbReference>
<dbReference type="InterPro" id="IPR000878">
    <property type="entry name" value="4pyrrol_Mease"/>
</dbReference>
<dbReference type="PANTHER" id="PTHR46111:SF2">
    <property type="entry name" value="SAM-DEPENDENT METHYLTRANSFERASE"/>
    <property type="match status" value="1"/>
</dbReference>
<feature type="domain" description="Tetrapyrrole methylase" evidence="6">
    <location>
        <begin position="93"/>
        <end position="234"/>
    </location>
</feature>
<keyword evidence="8" id="KW-1185">Reference proteome</keyword>
<gene>
    <name evidence="7" type="ordered locus">Pedsa_2740</name>
</gene>
<evidence type="ECO:0000259" key="6">
    <source>
        <dbReference type="Pfam" id="PF00590"/>
    </source>
</evidence>
<proteinExistence type="predicted"/>
<evidence type="ECO:0000256" key="5">
    <source>
        <dbReference type="ARBA" id="ARBA00022691"/>
    </source>
</evidence>